<evidence type="ECO:0000313" key="2">
    <source>
        <dbReference type="Proteomes" id="UP000184184"/>
    </source>
</evidence>
<dbReference type="OrthoDB" id="5506143at2"/>
<dbReference type="AlphaFoldDB" id="A0A1M7NRH7"/>
<reference evidence="1 2" key="1">
    <citation type="submission" date="2016-11" db="EMBL/GenBank/DDBJ databases">
        <authorList>
            <person name="Jaros S."/>
            <person name="Januszkiewicz K."/>
            <person name="Wedrychowicz H."/>
        </authorList>
    </citation>
    <scope>NUCLEOTIDE SEQUENCE [LARGE SCALE GENOMIC DNA]</scope>
    <source>
        <strain evidence="1 2">CGMCC 1.10681</strain>
    </source>
</reference>
<dbReference type="Gene3D" id="1.10.4010.10">
    <property type="entry name" value="Type II deoxyuridine triphosphatase"/>
    <property type="match status" value="1"/>
</dbReference>
<proteinExistence type="predicted"/>
<dbReference type="InterPro" id="IPR016947">
    <property type="entry name" value="UCP030140"/>
</dbReference>
<dbReference type="Pfam" id="PF08761">
    <property type="entry name" value="dUTPase_2"/>
    <property type="match status" value="1"/>
</dbReference>
<dbReference type="Proteomes" id="UP000184184">
    <property type="component" value="Unassembled WGS sequence"/>
</dbReference>
<dbReference type="RefSeq" id="WP_073201436.1">
    <property type="nucleotide sequence ID" value="NZ_FRCZ01000003.1"/>
</dbReference>
<gene>
    <name evidence="1" type="ORF">SAMN05216179_1709</name>
</gene>
<dbReference type="SUPFAM" id="SSF101386">
    <property type="entry name" value="all-alpha NTP pyrophosphatases"/>
    <property type="match status" value="1"/>
</dbReference>
<sequence length="161" mass="18600">MNWQTLFEMQKDLDSYILAQHDLKNENVFDKKVLALLVEVGELANETRCFKYWSLKPASGKEVIAEEYVDGIHFILSLGLELGINEYAPKVKENEQDLTTLFHHVFQSITTLKGEQTLAAYYNVFDTYVTLGQKLGFSSEDIKNAYVDKNKVNYERQNQGY</sequence>
<dbReference type="PIRSF" id="PIRSF030140">
    <property type="entry name" value="UCP030140"/>
    <property type="match status" value="1"/>
</dbReference>
<organism evidence="1 2">
    <name type="scientific">Gracilibacillus kekensis</name>
    <dbReference type="NCBI Taxonomy" id="1027249"/>
    <lineage>
        <taxon>Bacteria</taxon>
        <taxon>Bacillati</taxon>
        <taxon>Bacillota</taxon>
        <taxon>Bacilli</taxon>
        <taxon>Bacillales</taxon>
        <taxon>Bacillaceae</taxon>
        <taxon>Gracilibacillus</taxon>
    </lineage>
</organism>
<evidence type="ECO:0000313" key="1">
    <source>
        <dbReference type="EMBL" id="SHN06488.1"/>
    </source>
</evidence>
<protein>
    <submittedName>
        <fullName evidence="1">Dimeric dUTPase, all-alpha-NTP-PPase (MazG) superfamily</fullName>
    </submittedName>
</protein>
<keyword evidence="2" id="KW-1185">Reference proteome</keyword>
<dbReference type="InterPro" id="IPR014871">
    <property type="entry name" value="dUTPase/dCTP_pyrophosphatase"/>
</dbReference>
<dbReference type="EMBL" id="FRCZ01000003">
    <property type="protein sequence ID" value="SHN06488.1"/>
    <property type="molecule type" value="Genomic_DNA"/>
</dbReference>
<dbReference type="STRING" id="1027249.SAMN05216179_1709"/>
<dbReference type="CDD" id="cd11527">
    <property type="entry name" value="NTP-PPase_dUTPase"/>
    <property type="match status" value="1"/>
</dbReference>
<name>A0A1M7NRH7_9BACI</name>
<accession>A0A1M7NRH7</accession>